<sequence>MPLALVPGIAQPLHGACKPRRLHRFEQIVHGLCLERLHGILVVGGDEDDGGKGCVGGPVIDNLGGCFQPVLSRHADVEKQHVGLEFQRQLRGTDAIFGNGVDLQFGPHQRQRLLKTLGEQRFVFGDQCARMG</sequence>
<protein>
    <submittedName>
        <fullName evidence="1">Uncharacterized protein</fullName>
    </submittedName>
</protein>
<organism evidence="1">
    <name type="scientific">bioreactor metagenome</name>
    <dbReference type="NCBI Taxonomy" id="1076179"/>
    <lineage>
        <taxon>unclassified sequences</taxon>
        <taxon>metagenomes</taxon>
        <taxon>ecological metagenomes</taxon>
    </lineage>
</organism>
<dbReference type="EMBL" id="VSSQ01092840">
    <property type="protein sequence ID" value="MPN37918.1"/>
    <property type="molecule type" value="Genomic_DNA"/>
</dbReference>
<evidence type="ECO:0000313" key="1">
    <source>
        <dbReference type="EMBL" id="MPN37918.1"/>
    </source>
</evidence>
<dbReference type="AlphaFoldDB" id="A0A645HFW1"/>
<gene>
    <name evidence="1" type="ORF">SDC9_185439</name>
</gene>
<reference evidence="1" key="1">
    <citation type="submission" date="2019-08" db="EMBL/GenBank/DDBJ databases">
        <authorList>
            <person name="Kucharzyk K."/>
            <person name="Murdoch R.W."/>
            <person name="Higgins S."/>
            <person name="Loffler F."/>
        </authorList>
    </citation>
    <scope>NUCLEOTIDE SEQUENCE</scope>
</reference>
<name>A0A645HFW1_9ZZZZ</name>
<accession>A0A645HFW1</accession>
<comment type="caution">
    <text evidence="1">The sequence shown here is derived from an EMBL/GenBank/DDBJ whole genome shotgun (WGS) entry which is preliminary data.</text>
</comment>
<proteinExistence type="predicted"/>